<sequence>MKRPFTLERNGPGDLDHLDFAFQLSMGIRSTLTSSLAHPMKLEERMGKTERPKRAEGWKKIVLRDIKFPERTDKWTALRFF</sequence>
<dbReference type="Proteomes" id="UP001177670">
    <property type="component" value="Unassembled WGS sequence"/>
</dbReference>
<accession>A0AA40KHJ8</accession>
<dbReference type="AlphaFoldDB" id="A0AA40KHJ8"/>
<proteinExistence type="predicted"/>
<name>A0AA40KHJ8_9HYME</name>
<reference evidence="1" key="1">
    <citation type="submission" date="2021-10" db="EMBL/GenBank/DDBJ databases">
        <title>Melipona bicolor Genome sequencing and assembly.</title>
        <authorList>
            <person name="Araujo N.S."/>
            <person name="Arias M.C."/>
        </authorList>
    </citation>
    <scope>NUCLEOTIDE SEQUENCE</scope>
    <source>
        <strain evidence="1">USP_2M_L1-L4_2017</strain>
        <tissue evidence="1">Whole body</tissue>
    </source>
</reference>
<keyword evidence="2" id="KW-1185">Reference proteome</keyword>
<protein>
    <submittedName>
        <fullName evidence="1">Uncharacterized protein</fullName>
    </submittedName>
</protein>
<gene>
    <name evidence="1" type="ORF">K0M31_012213</name>
</gene>
<evidence type="ECO:0000313" key="2">
    <source>
        <dbReference type="Proteomes" id="UP001177670"/>
    </source>
</evidence>
<evidence type="ECO:0000313" key="1">
    <source>
        <dbReference type="EMBL" id="KAK1120607.1"/>
    </source>
</evidence>
<organism evidence="1 2">
    <name type="scientific">Melipona bicolor</name>
    <dbReference type="NCBI Taxonomy" id="60889"/>
    <lineage>
        <taxon>Eukaryota</taxon>
        <taxon>Metazoa</taxon>
        <taxon>Ecdysozoa</taxon>
        <taxon>Arthropoda</taxon>
        <taxon>Hexapoda</taxon>
        <taxon>Insecta</taxon>
        <taxon>Pterygota</taxon>
        <taxon>Neoptera</taxon>
        <taxon>Endopterygota</taxon>
        <taxon>Hymenoptera</taxon>
        <taxon>Apocrita</taxon>
        <taxon>Aculeata</taxon>
        <taxon>Apoidea</taxon>
        <taxon>Anthophila</taxon>
        <taxon>Apidae</taxon>
        <taxon>Melipona</taxon>
    </lineage>
</organism>
<dbReference type="EMBL" id="JAHYIQ010000030">
    <property type="protein sequence ID" value="KAK1120607.1"/>
    <property type="molecule type" value="Genomic_DNA"/>
</dbReference>
<comment type="caution">
    <text evidence="1">The sequence shown here is derived from an EMBL/GenBank/DDBJ whole genome shotgun (WGS) entry which is preliminary data.</text>
</comment>